<keyword evidence="3" id="KW-1185">Reference proteome</keyword>
<protein>
    <submittedName>
        <fullName evidence="2">Uncharacterized protein</fullName>
    </submittedName>
</protein>
<dbReference type="EMBL" id="JAIWYP010000001">
    <property type="protein sequence ID" value="KAH3884766.1"/>
    <property type="molecule type" value="Genomic_DNA"/>
</dbReference>
<evidence type="ECO:0000256" key="1">
    <source>
        <dbReference type="SAM" id="MobiDB-lite"/>
    </source>
</evidence>
<reference evidence="2" key="1">
    <citation type="journal article" date="2019" name="bioRxiv">
        <title>The Genome of the Zebra Mussel, Dreissena polymorpha: A Resource for Invasive Species Research.</title>
        <authorList>
            <person name="McCartney M.A."/>
            <person name="Auch B."/>
            <person name="Kono T."/>
            <person name="Mallez S."/>
            <person name="Zhang Y."/>
            <person name="Obille A."/>
            <person name="Becker A."/>
            <person name="Abrahante J.E."/>
            <person name="Garbe J."/>
            <person name="Badalamenti J.P."/>
            <person name="Herman A."/>
            <person name="Mangelson H."/>
            <person name="Liachko I."/>
            <person name="Sullivan S."/>
            <person name="Sone E.D."/>
            <person name="Koren S."/>
            <person name="Silverstein K.A.T."/>
            <person name="Beckman K.B."/>
            <person name="Gohl D.M."/>
        </authorList>
    </citation>
    <scope>NUCLEOTIDE SEQUENCE</scope>
    <source>
        <strain evidence="2">Duluth1</strain>
        <tissue evidence="2">Whole animal</tissue>
    </source>
</reference>
<dbReference type="Proteomes" id="UP000828390">
    <property type="component" value="Unassembled WGS sequence"/>
</dbReference>
<organism evidence="2 3">
    <name type="scientific">Dreissena polymorpha</name>
    <name type="common">Zebra mussel</name>
    <name type="synonym">Mytilus polymorpha</name>
    <dbReference type="NCBI Taxonomy" id="45954"/>
    <lineage>
        <taxon>Eukaryota</taxon>
        <taxon>Metazoa</taxon>
        <taxon>Spiralia</taxon>
        <taxon>Lophotrochozoa</taxon>
        <taxon>Mollusca</taxon>
        <taxon>Bivalvia</taxon>
        <taxon>Autobranchia</taxon>
        <taxon>Heteroconchia</taxon>
        <taxon>Euheterodonta</taxon>
        <taxon>Imparidentia</taxon>
        <taxon>Neoheterodontei</taxon>
        <taxon>Myida</taxon>
        <taxon>Dreissenoidea</taxon>
        <taxon>Dreissenidae</taxon>
        <taxon>Dreissena</taxon>
    </lineage>
</organism>
<dbReference type="AlphaFoldDB" id="A0A9D4MYE1"/>
<accession>A0A9D4MYE1</accession>
<gene>
    <name evidence="2" type="ORF">DPMN_008752</name>
</gene>
<feature type="compositionally biased region" description="Basic and acidic residues" evidence="1">
    <location>
        <begin position="115"/>
        <end position="130"/>
    </location>
</feature>
<feature type="region of interest" description="Disordered" evidence="1">
    <location>
        <begin position="105"/>
        <end position="141"/>
    </location>
</feature>
<proteinExistence type="predicted"/>
<name>A0A9D4MYE1_DREPO</name>
<evidence type="ECO:0000313" key="3">
    <source>
        <dbReference type="Proteomes" id="UP000828390"/>
    </source>
</evidence>
<reference evidence="2" key="2">
    <citation type="submission" date="2020-11" db="EMBL/GenBank/DDBJ databases">
        <authorList>
            <person name="McCartney M.A."/>
            <person name="Auch B."/>
            <person name="Kono T."/>
            <person name="Mallez S."/>
            <person name="Becker A."/>
            <person name="Gohl D.M."/>
            <person name="Silverstein K.A.T."/>
            <person name="Koren S."/>
            <person name="Bechman K.B."/>
            <person name="Herman A."/>
            <person name="Abrahante J.E."/>
            <person name="Garbe J."/>
        </authorList>
    </citation>
    <scope>NUCLEOTIDE SEQUENCE</scope>
    <source>
        <strain evidence="2">Duluth1</strain>
        <tissue evidence="2">Whole animal</tissue>
    </source>
</reference>
<sequence>MGSVTFEDVLKDLDDTNDLPMSEIKGLESDLHEIEGIEAIGGIEGIDGIKGSDLHEIEGIEGIEVKEGLGSDLHEIKGVKSDLPEIQGLGSDLHEDLEFHLNPPKHFQDMAPDTKVPDGTDGRKDGRTDGQRQNNIPPPMAGDNYLSMDLSTVWHFLYKYYNGTIRHVYSPSY</sequence>
<evidence type="ECO:0000313" key="2">
    <source>
        <dbReference type="EMBL" id="KAH3884766.1"/>
    </source>
</evidence>
<comment type="caution">
    <text evidence="2">The sequence shown here is derived from an EMBL/GenBank/DDBJ whole genome shotgun (WGS) entry which is preliminary data.</text>
</comment>